<dbReference type="InterPro" id="IPR046357">
    <property type="entry name" value="PPIase_dom_sf"/>
</dbReference>
<dbReference type="Gene3D" id="3.30.70.1050">
    <property type="entry name" value="Trigger factor ribosome-binding domain"/>
    <property type="match status" value="1"/>
</dbReference>
<evidence type="ECO:0000313" key="16">
    <source>
        <dbReference type="Proteomes" id="UP000645966"/>
    </source>
</evidence>
<dbReference type="EC" id="5.2.1.8" evidence="3 11"/>
<dbReference type="EMBL" id="JAEIOS010000010">
    <property type="protein sequence ID" value="MBI8988704.1"/>
    <property type="molecule type" value="Genomic_DNA"/>
</dbReference>
<proteinExistence type="inferred from homology"/>
<dbReference type="InterPro" id="IPR036611">
    <property type="entry name" value="Trigger_fac_ribosome-bd_sf"/>
</dbReference>
<dbReference type="InterPro" id="IPR008880">
    <property type="entry name" value="Trigger_fac_C"/>
</dbReference>
<dbReference type="HAMAP" id="MF_00303">
    <property type="entry name" value="Trigger_factor_Tig"/>
    <property type="match status" value="1"/>
</dbReference>
<dbReference type="RefSeq" id="WP_198737753.1">
    <property type="nucleotide sequence ID" value="NZ_JAEIOS010000010.1"/>
</dbReference>
<evidence type="ECO:0000256" key="5">
    <source>
        <dbReference type="ARBA" id="ARBA00022618"/>
    </source>
</evidence>
<dbReference type="SUPFAM" id="SSF54534">
    <property type="entry name" value="FKBP-like"/>
    <property type="match status" value="1"/>
</dbReference>
<dbReference type="GO" id="GO:0043022">
    <property type="term" value="F:ribosome binding"/>
    <property type="evidence" value="ECO:0007669"/>
    <property type="project" value="TreeGrafter"/>
</dbReference>
<dbReference type="GO" id="GO:0005737">
    <property type="term" value="C:cytoplasm"/>
    <property type="evidence" value="ECO:0007669"/>
    <property type="project" value="UniProtKB-SubCell"/>
</dbReference>
<dbReference type="PANTHER" id="PTHR30560:SF3">
    <property type="entry name" value="TRIGGER FACTOR-LIKE PROTEIN TIG, CHLOROPLASTIC"/>
    <property type="match status" value="1"/>
</dbReference>
<evidence type="ECO:0000256" key="10">
    <source>
        <dbReference type="ARBA" id="ARBA00029986"/>
    </source>
</evidence>
<keyword evidence="8 11" id="KW-0413">Isomerase</keyword>
<comment type="catalytic activity">
    <reaction evidence="1 11 12">
        <text>[protein]-peptidylproline (omega=180) = [protein]-peptidylproline (omega=0)</text>
        <dbReference type="Rhea" id="RHEA:16237"/>
        <dbReference type="Rhea" id="RHEA-COMP:10747"/>
        <dbReference type="Rhea" id="RHEA-COMP:10748"/>
        <dbReference type="ChEBI" id="CHEBI:83833"/>
        <dbReference type="ChEBI" id="CHEBI:83834"/>
        <dbReference type="EC" id="5.2.1.8"/>
    </reaction>
</comment>
<keyword evidence="7 11" id="KW-0143">Chaperone</keyword>
<dbReference type="Proteomes" id="UP000645966">
    <property type="component" value="Unassembled WGS sequence"/>
</dbReference>
<evidence type="ECO:0000256" key="6">
    <source>
        <dbReference type="ARBA" id="ARBA00023110"/>
    </source>
</evidence>
<dbReference type="InterPro" id="IPR008881">
    <property type="entry name" value="Trigger_fac_ribosome-bd_bac"/>
</dbReference>
<dbReference type="Pfam" id="PF00254">
    <property type="entry name" value="FKBP_C"/>
    <property type="match status" value="1"/>
</dbReference>
<evidence type="ECO:0000256" key="3">
    <source>
        <dbReference type="ARBA" id="ARBA00013194"/>
    </source>
</evidence>
<protein>
    <recommendedName>
        <fullName evidence="4 11">Trigger factor</fullName>
        <shortName evidence="11">TF</shortName>
        <ecNumber evidence="3 11">5.2.1.8</ecNumber>
    </recommendedName>
    <alternativeName>
        <fullName evidence="10 11">PPIase</fullName>
    </alternativeName>
</protein>
<dbReference type="GO" id="GO:0051083">
    <property type="term" value="P:'de novo' cotranslational protein folding"/>
    <property type="evidence" value="ECO:0007669"/>
    <property type="project" value="TreeGrafter"/>
</dbReference>
<dbReference type="GO" id="GO:0043335">
    <property type="term" value="P:protein unfolding"/>
    <property type="evidence" value="ECO:0007669"/>
    <property type="project" value="TreeGrafter"/>
</dbReference>
<evidence type="ECO:0000256" key="13">
    <source>
        <dbReference type="RuleBase" id="RU003914"/>
    </source>
</evidence>
<dbReference type="PROSITE" id="PS50059">
    <property type="entry name" value="FKBP_PPIASE"/>
    <property type="match status" value="1"/>
</dbReference>
<dbReference type="GO" id="GO:0051301">
    <property type="term" value="P:cell division"/>
    <property type="evidence" value="ECO:0007669"/>
    <property type="project" value="UniProtKB-KW"/>
</dbReference>
<comment type="caution">
    <text evidence="15">The sequence shown here is derived from an EMBL/GenBank/DDBJ whole genome shotgun (WGS) entry which is preliminary data.</text>
</comment>
<dbReference type="Gene3D" id="1.10.3120.10">
    <property type="entry name" value="Trigger factor, C-terminal domain"/>
    <property type="match status" value="1"/>
</dbReference>
<evidence type="ECO:0000256" key="7">
    <source>
        <dbReference type="ARBA" id="ARBA00023186"/>
    </source>
</evidence>
<dbReference type="InterPro" id="IPR005215">
    <property type="entry name" value="Trig_fac"/>
</dbReference>
<dbReference type="GO" id="GO:0044183">
    <property type="term" value="F:protein folding chaperone"/>
    <property type="evidence" value="ECO:0007669"/>
    <property type="project" value="TreeGrafter"/>
</dbReference>
<name>A0A934I5F0_9CORY</name>
<dbReference type="SUPFAM" id="SSF102735">
    <property type="entry name" value="Trigger factor ribosome-binding domain"/>
    <property type="match status" value="1"/>
</dbReference>
<keyword evidence="5 11" id="KW-0132">Cell division</keyword>
<comment type="subcellular location">
    <subcellularLocation>
        <location evidence="11">Cytoplasm</location>
    </subcellularLocation>
    <text evidence="11">About half TF is bound to the ribosome near the polypeptide exit tunnel while the other half is free in the cytoplasm.</text>
</comment>
<dbReference type="InterPro" id="IPR027304">
    <property type="entry name" value="Trigger_fact/SurA_dom_sf"/>
</dbReference>
<organism evidence="15 16">
    <name type="scientific">Corynebacterium meridianum</name>
    <dbReference type="NCBI Taxonomy" id="2765363"/>
    <lineage>
        <taxon>Bacteria</taxon>
        <taxon>Bacillati</taxon>
        <taxon>Actinomycetota</taxon>
        <taxon>Actinomycetes</taxon>
        <taxon>Mycobacteriales</taxon>
        <taxon>Corynebacteriaceae</taxon>
        <taxon>Corynebacterium</taxon>
    </lineage>
</organism>
<keyword evidence="16" id="KW-1185">Reference proteome</keyword>
<dbReference type="InterPro" id="IPR001179">
    <property type="entry name" value="PPIase_FKBP_dom"/>
</dbReference>
<dbReference type="SUPFAM" id="SSF109998">
    <property type="entry name" value="Triger factor/SurA peptide-binding domain-like"/>
    <property type="match status" value="1"/>
</dbReference>
<evidence type="ECO:0000259" key="14">
    <source>
        <dbReference type="PROSITE" id="PS50059"/>
    </source>
</evidence>
<dbReference type="Pfam" id="PF05698">
    <property type="entry name" value="Trigger_C"/>
    <property type="match status" value="1"/>
</dbReference>
<dbReference type="GO" id="GO:0003755">
    <property type="term" value="F:peptidyl-prolyl cis-trans isomerase activity"/>
    <property type="evidence" value="ECO:0007669"/>
    <property type="project" value="UniProtKB-UniRule"/>
</dbReference>
<dbReference type="Pfam" id="PF05697">
    <property type="entry name" value="Trigger_N"/>
    <property type="match status" value="1"/>
</dbReference>
<sequence>MKSSVEQLNDTRVKITVEVPFEDLKPEFDQAYKALAQQVSIPGFRKGKAPRQLIEARVGRGPVLEQVVNDMLPSRYGAAVEENDLKVIGQPVVDVTRIEDGELVEFTAEVDVRPEITLPDFSDISVEVSPLSTDDEAVDAEMQKLRERFGSLKNVDRAVAENDFVTVDLSATVDGETIDEATTEGLSHQVGSGELIEGLDETLVGMEVGESREFTTKLLAGEHEGKEALVTVTVGSVKERELPEVDDEFAQLASEFDTVEELRESLVQRVEEGGKAQQAAEIRDEVLKAALEKSEFPLPESIVDEQVNNQVQQLVSQFGGDEKKLNERLKLEGSSREEFDKDAREQAENAVRTQLFLDVLADKVQPEVSQEEMTEHIIFTAQRYGMDPNQFVQQLQQAGQIGNLFSDVRRGKALAAAICEVSVADSEGNKIDPSVYFGEEEVEESGDSADGDNAAE</sequence>
<comment type="function">
    <text evidence="11">Involved in protein export. Acts as a chaperone by maintaining the newly synthesized protein in an open conformation. Functions as a peptidyl-prolyl cis-trans isomerase.</text>
</comment>
<reference evidence="15" key="1">
    <citation type="submission" date="2020-12" db="EMBL/GenBank/DDBJ databases">
        <title>Genome public.</title>
        <authorList>
            <person name="Sun Q."/>
        </authorList>
    </citation>
    <scope>NUCLEOTIDE SEQUENCE</scope>
    <source>
        <strain evidence="15">CCM 8863</strain>
    </source>
</reference>
<keyword evidence="6 11" id="KW-0697">Rotamase</keyword>
<gene>
    <name evidence="11" type="primary">tig</name>
    <name evidence="15" type="ORF">JDV75_02835</name>
</gene>
<dbReference type="GO" id="GO:0015031">
    <property type="term" value="P:protein transport"/>
    <property type="evidence" value="ECO:0007669"/>
    <property type="project" value="UniProtKB-UniRule"/>
</dbReference>
<comment type="similarity">
    <text evidence="2 11 13">Belongs to the FKBP-type PPIase family. Tig subfamily.</text>
</comment>
<dbReference type="Gene3D" id="3.10.50.40">
    <property type="match status" value="1"/>
</dbReference>
<evidence type="ECO:0000256" key="12">
    <source>
        <dbReference type="PROSITE-ProRule" id="PRU00277"/>
    </source>
</evidence>
<evidence type="ECO:0000256" key="8">
    <source>
        <dbReference type="ARBA" id="ARBA00023235"/>
    </source>
</evidence>
<dbReference type="PIRSF" id="PIRSF003095">
    <property type="entry name" value="Trigger_factor"/>
    <property type="match status" value="1"/>
</dbReference>
<dbReference type="NCBIfam" id="TIGR00115">
    <property type="entry name" value="tig"/>
    <property type="match status" value="1"/>
</dbReference>
<keyword evidence="9 11" id="KW-0131">Cell cycle</keyword>
<keyword evidence="11" id="KW-0963">Cytoplasm</keyword>
<evidence type="ECO:0000256" key="2">
    <source>
        <dbReference type="ARBA" id="ARBA00005464"/>
    </source>
</evidence>
<evidence type="ECO:0000256" key="4">
    <source>
        <dbReference type="ARBA" id="ARBA00016902"/>
    </source>
</evidence>
<evidence type="ECO:0000256" key="1">
    <source>
        <dbReference type="ARBA" id="ARBA00000971"/>
    </source>
</evidence>
<accession>A0A934I5F0</accession>
<dbReference type="PANTHER" id="PTHR30560">
    <property type="entry name" value="TRIGGER FACTOR CHAPERONE AND PEPTIDYL-PROLYL CIS/TRANS ISOMERASE"/>
    <property type="match status" value="1"/>
</dbReference>
<feature type="domain" description="PPIase FKBP-type" evidence="14">
    <location>
        <begin position="162"/>
        <end position="215"/>
    </location>
</feature>
<dbReference type="InterPro" id="IPR037041">
    <property type="entry name" value="Trigger_fac_C_sf"/>
</dbReference>
<dbReference type="AlphaFoldDB" id="A0A934I5F0"/>
<evidence type="ECO:0000256" key="9">
    <source>
        <dbReference type="ARBA" id="ARBA00023306"/>
    </source>
</evidence>
<evidence type="ECO:0000256" key="11">
    <source>
        <dbReference type="HAMAP-Rule" id="MF_00303"/>
    </source>
</evidence>
<comment type="domain">
    <text evidence="11">Consists of 3 domains; the N-terminus binds the ribosome, the middle domain has PPIase activity, while the C-terminus has intrinsic chaperone activity on its own.</text>
</comment>
<evidence type="ECO:0000313" key="15">
    <source>
        <dbReference type="EMBL" id="MBI8988704.1"/>
    </source>
</evidence>